<dbReference type="PANTHER" id="PTHR42919">
    <property type="entry name" value="N-ALPHA-ACETYLTRANSFERASE"/>
    <property type="match status" value="1"/>
</dbReference>
<comment type="caution">
    <text evidence="4">The sequence shown here is derived from an EMBL/GenBank/DDBJ whole genome shotgun (WGS) entry which is preliminary data.</text>
</comment>
<dbReference type="InterPro" id="IPR000182">
    <property type="entry name" value="GNAT_dom"/>
</dbReference>
<evidence type="ECO:0000256" key="1">
    <source>
        <dbReference type="ARBA" id="ARBA00022679"/>
    </source>
</evidence>
<keyword evidence="1" id="KW-0808">Transferase</keyword>
<evidence type="ECO:0000313" key="5">
    <source>
        <dbReference type="Proteomes" id="UP000779508"/>
    </source>
</evidence>
<dbReference type="CDD" id="cd04301">
    <property type="entry name" value="NAT_SF"/>
    <property type="match status" value="1"/>
</dbReference>
<sequence>MNRNIKNYQFKGYKIVRAVKIDEIYNILYDFDNIFKPSLSNRIIDLYGYAEKLLRNAITFYIIEEQVIVGFVAFYTNNKNNKEAYITQIGVKDKSQNRNIGKTLLELCIKISKSNGMKSIKLEVFNNNEKAINFYKKNGFNFFGQASNDSIYMIKHLH</sequence>
<dbReference type="PANTHER" id="PTHR42919:SF8">
    <property type="entry name" value="N-ALPHA-ACETYLTRANSFERASE 50"/>
    <property type="match status" value="1"/>
</dbReference>
<dbReference type="PROSITE" id="PS51186">
    <property type="entry name" value="GNAT"/>
    <property type="match status" value="1"/>
</dbReference>
<accession>A0ABS6G2G4</accession>
<evidence type="ECO:0000313" key="4">
    <source>
        <dbReference type="EMBL" id="MBU5676672.1"/>
    </source>
</evidence>
<dbReference type="EMBL" id="JAHLQK010000003">
    <property type="protein sequence ID" value="MBU5676672.1"/>
    <property type="molecule type" value="Genomic_DNA"/>
</dbReference>
<evidence type="ECO:0000256" key="2">
    <source>
        <dbReference type="ARBA" id="ARBA00023315"/>
    </source>
</evidence>
<evidence type="ECO:0000259" key="3">
    <source>
        <dbReference type="PROSITE" id="PS51186"/>
    </source>
</evidence>
<organism evidence="4 5">
    <name type="scientific">Alkaliphilus flagellatus</name>
    <dbReference type="NCBI Taxonomy" id="2841507"/>
    <lineage>
        <taxon>Bacteria</taxon>
        <taxon>Bacillati</taxon>
        <taxon>Bacillota</taxon>
        <taxon>Clostridia</taxon>
        <taxon>Peptostreptococcales</taxon>
        <taxon>Natronincolaceae</taxon>
        <taxon>Alkaliphilus</taxon>
    </lineage>
</organism>
<gene>
    <name evidence="4" type="ORF">KQI88_09595</name>
</gene>
<keyword evidence="5" id="KW-1185">Reference proteome</keyword>
<proteinExistence type="predicted"/>
<feature type="domain" description="N-acetyltransferase" evidence="3">
    <location>
        <begin position="14"/>
        <end position="158"/>
    </location>
</feature>
<dbReference type="RefSeq" id="WP_216416717.1">
    <property type="nucleotide sequence ID" value="NZ_JAHLQK010000003.1"/>
</dbReference>
<protein>
    <submittedName>
        <fullName evidence="4">GNAT family N-acetyltransferase</fullName>
    </submittedName>
</protein>
<dbReference type="InterPro" id="IPR051556">
    <property type="entry name" value="N-term/lysine_N-AcTrnsfr"/>
</dbReference>
<dbReference type="Pfam" id="PF00583">
    <property type="entry name" value="Acetyltransf_1"/>
    <property type="match status" value="1"/>
</dbReference>
<reference evidence="4 5" key="1">
    <citation type="submission" date="2021-06" db="EMBL/GenBank/DDBJ databases">
        <authorList>
            <person name="Sun Q."/>
            <person name="Li D."/>
        </authorList>
    </citation>
    <scope>NUCLEOTIDE SEQUENCE [LARGE SCALE GENOMIC DNA]</scope>
    <source>
        <strain evidence="4 5">MSJ-5</strain>
    </source>
</reference>
<keyword evidence="2" id="KW-0012">Acyltransferase</keyword>
<name>A0ABS6G2G4_9FIRM</name>
<dbReference type="Proteomes" id="UP000779508">
    <property type="component" value="Unassembled WGS sequence"/>
</dbReference>